<organism evidence="1 2">
    <name type="scientific">Phormidium nigroviride PCC 7112</name>
    <dbReference type="NCBI Taxonomy" id="179408"/>
    <lineage>
        <taxon>Bacteria</taxon>
        <taxon>Bacillati</taxon>
        <taxon>Cyanobacteriota</taxon>
        <taxon>Cyanophyceae</taxon>
        <taxon>Oscillatoriophycideae</taxon>
        <taxon>Oscillatoriales</taxon>
        <taxon>Oscillatoriaceae</taxon>
        <taxon>Phormidium</taxon>
    </lineage>
</organism>
<accession>K9VBC8</accession>
<gene>
    <name evidence="1" type="ORF">Osc7112_0387</name>
</gene>
<dbReference type="InterPro" id="IPR041025">
    <property type="entry name" value="HNH_repeat"/>
</dbReference>
<evidence type="ECO:0000313" key="2">
    <source>
        <dbReference type="Proteomes" id="UP000010478"/>
    </source>
</evidence>
<dbReference type="KEGG" id="oni:Osc7112_0387"/>
<dbReference type="Gene3D" id="3.40.960.10">
    <property type="entry name" value="VSR Endonuclease"/>
    <property type="match status" value="1"/>
</dbReference>
<dbReference type="OrthoDB" id="1272986at2"/>
<dbReference type="Proteomes" id="UP000010478">
    <property type="component" value="Chromosome"/>
</dbReference>
<dbReference type="RefSeq" id="WP_015174334.1">
    <property type="nucleotide sequence ID" value="NC_019729.1"/>
</dbReference>
<sequence>MQITQDQLIKWFQEYYLSHGEVPALNKVRDKSIPCPVTHNTVVRKFGSWNNALKAAGLPLFVKPILAKEVVCFTCDRVFYKQRHRLQEGKPDFCSTSCAATYKNCHKNYGNRRSKLEDWIEEQLLNLYPEIEIYFNRKDAINAELDIYIPFLNLAFELNGIFHYEPIYGAEKLASIQNNDSRKFQACLEKGIELAFINCSQQKKFQKSTSQKYLNIITSIINSKVSDGPRTR</sequence>
<dbReference type="Pfam" id="PF18780">
    <property type="entry name" value="HNH_repeat"/>
    <property type="match status" value="1"/>
</dbReference>
<dbReference type="HOGENOM" id="CLU_1193912_0_0_3"/>
<proteinExistence type="predicted"/>
<keyword evidence="2" id="KW-1185">Reference proteome</keyword>
<dbReference type="AlphaFoldDB" id="K9VBC8"/>
<evidence type="ECO:0000313" key="1">
    <source>
        <dbReference type="EMBL" id="AFZ04999.1"/>
    </source>
</evidence>
<name>K9VBC8_9CYAN</name>
<reference evidence="1 2" key="1">
    <citation type="submission" date="2012-05" db="EMBL/GenBank/DDBJ databases">
        <title>Finished chromosome of genome of Oscillatoria sp. PCC 7112.</title>
        <authorList>
            <consortium name="US DOE Joint Genome Institute"/>
            <person name="Gugger M."/>
            <person name="Coursin T."/>
            <person name="Rippka R."/>
            <person name="Tandeau De Marsac N."/>
            <person name="Huntemann M."/>
            <person name="Wei C.-L."/>
            <person name="Han J."/>
            <person name="Detter J.C."/>
            <person name="Han C."/>
            <person name="Tapia R."/>
            <person name="Davenport K."/>
            <person name="Daligault H."/>
            <person name="Erkkila T."/>
            <person name="Gu W."/>
            <person name="Munk A.C.C."/>
            <person name="Teshima H."/>
            <person name="Xu Y."/>
            <person name="Chain P."/>
            <person name="Chen A."/>
            <person name="Krypides N."/>
            <person name="Mavromatis K."/>
            <person name="Markowitz V."/>
            <person name="Szeto E."/>
            <person name="Ivanova N."/>
            <person name="Mikhailova N."/>
            <person name="Ovchinnikova G."/>
            <person name="Pagani I."/>
            <person name="Pati A."/>
            <person name="Goodwin L."/>
            <person name="Peters L."/>
            <person name="Pitluck S."/>
            <person name="Woyke T."/>
            <person name="Kerfeld C."/>
        </authorList>
    </citation>
    <scope>NUCLEOTIDE SEQUENCE [LARGE SCALE GENOMIC DNA]</scope>
    <source>
        <strain evidence="1 2">PCC 7112</strain>
    </source>
</reference>
<dbReference type="EMBL" id="CP003614">
    <property type="protein sequence ID" value="AFZ04999.1"/>
    <property type="molecule type" value="Genomic_DNA"/>
</dbReference>
<protein>
    <submittedName>
        <fullName evidence="1">Uncharacterized protein</fullName>
    </submittedName>
</protein>